<keyword evidence="1" id="KW-1133">Transmembrane helix</keyword>
<dbReference type="CDD" id="cd01949">
    <property type="entry name" value="GGDEF"/>
    <property type="match status" value="1"/>
</dbReference>
<dbReference type="Pfam" id="PF00990">
    <property type="entry name" value="GGDEF"/>
    <property type="match status" value="1"/>
</dbReference>
<dbReference type="SMART" id="SM00304">
    <property type="entry name" value="HAMP"/>
    <property type="match status" value="1"/>
</dbReference>
<feature type="transmembrane region" description="Helical" evidence="1">
    <location>
        <begin position="152"/>
        <end position="171"/>
    </location>
</feature>
<sequence length="646" mass="72926">MTLFRQLLALILLSLTLSLAGALWLSFDNSREFLAEQLTTDIENASVSMAGALQPHLDPLQPVLIESVLKAYADGGFYQQLEVRLFGSELSWQEQRTVDFHGVPAWFQGLELLPQVERSVVLSSGWLQYGELTIIGHPGMAYRTLWQTFIQMLSWFAALTLLLVLVAAMGIRRILKPLQQIQHVSDQIRQHQFDQPITLPKTPELRSVVEAINQMAQQLQRDFSESDQRQQQLKDQAFRDPVSGLGNRRFFNQQLQAWLQQEPRGVLALIKIPSLTQRDQQSFVERDKAIARASQLMQQRCAGVADAVLCRLGLDEFALILPGQSIEQSRALLEHQQQALLELFASTELPVWIGACWINHSGSVAEVMARVDQALQHARSDNNQQVQIHTDSREVAQRSELVTMLQKAVEQGAVSFSKQPVKLLGDQQLVHYELFARLEFPVGTLLPAASFMSTLDEYELGLRFDQLAIKLVLAQLEKDPGQSVVLNLSAASLKSTAFQRWLALQLQQHVDVLPFFGLECSEETVLYNKAAVISLVQLLREYGVRFGLDRVGRNFSSMTYVQQVRPDYVKIDAAFTQSLVASPQESVFLTSLVSTIRALSIQVLAVHIEDEEQLQQLSHYRFDGYQGFLHQPEPFFSNTLQHGEKA</sequence>
<dbReference type="RefSeq" id="WP_171907643.1">
    <property type="nucleotide sequence ID" value="NZ_FNRM01000008.1"/>
</dbReference>
<reference evidence="5 6" key="1">
    <citation type="submission" date="2016-10" db="EMBL/GenBank/DDBJ databases">
        <authorList>
            <person name="de Groot N.N."/>
        </authorList>
    </citation>
    <scope>NUCLEOTIDE SEQUENCE [LARGE SCALE GENOMIC DNA]</scope>
    <source>
        <strain evidence="5 6">CGMCC 1.3430</strain>
    </source>
</reference>
<dbReference type="InterPro" id="IPR043128">
    <property type="entry name" value="Rev_trsase/Diguanyl_cyclase"/>
</dbReference>
<dbReference type="PANTHER" id="PTHR33121:SF79">
    <property type="entry name" value="CYCLIC DI-GMP PHOSPHODIESTERASE PDED-RELATED"/>
    <property type="match status" value="1"/>
</dbReference>
<organism evidence="5 6">
    <name type="scientific">Alkalimonas amylolytica</name>
    <dbReference type="NCBI Taxonomy" id="152573"/>
    <lineage>
        <taxon>Bacteria</taxon>
        <taxon>Pseudomonadati</taxon>
        <taxon>Pseudomonadota</taxon>
        <taxon>Gammaproteobacteria</taxon>
        <taxon>Alkalimonas</taxon>
    </lineage>
</organism>
<accession>A0A1H4F0Q3</accession>
<dbReference type="InterPro" id="IPR042461">
    <property type="entry name" value="LapD_MoxY_peri_C"/>
</dbReference>
<dbReference type="InterPro" id="IPR050706">
    <property type="entry name" value="Cyclic-di-GMP_PDE-like"/>
</dbReference>
<dbReference type="InterPro" id="IPR035919">
    <property type="entry name" value="EAL_sf"/>
</dbReference>
<dbReference type="CDD" id="cd06225">
    <property type="entry name" value="HAMP"/>
    <property type="match status" value="1"/>
</dbReference>
<dbReference type="Gene3D" id="3.30.110.200">
    <property type="match status" value="1"/>
</dbReference>
<keyword evidence="1" id="KW-0472">Membrane</keyword>
<dbReference type="InterPro" id="IPR029787">
    <property type="entry name" value="Nucleotide_cyclase"/>
</dbReference>
<dbReference type="PROSITE" id="PS50887">
    <property type="entry name" value="GGDEF"/>
    <property type="match status" value="1"/>
</dbReference>
<dbReference type="GO" id="GO:0071111">
    <property type="term" value="F:cyclic-guanylate-specific phosphodiesterase activity"/>
    <property type="evidence" value="ECO:0007669"/>
    <property type="project" value="InterPro"/>
</dbReference>
<evidence type="ECO:0000259" key="2">
    <source>
        <dbReference type="PROSITE" id="PS50883"/>
    </source>
</evidence>
<dbReference type="InterPro" id="IPR000160">
    <property type="entry name" value="GGDEF_dom"/>
</dbReference>
<protein>
    <submittedName>
        <fullName evidence="5">EAL domain, c-di-GMP-specific phosphodiesterase class I (Or its enzymatically inactive variant)</fullName>
    </submittedName>
</protein>
<evidence type="ECO:0000259" key="3">
    <source>
        <dbReference type="PROSITE" id="PS50885"/>
    </source>
</evidence>
<dbReference type="PANTHER" id="PTHR33121">
    <property type="entry name" value="CYCLIC DI-GMP PHOSPHODIESTERASE PDEF"/>
    <property type="match status" value="1"/>
</dbReference>
<dbReference type="PROSITE" id="PS50885">
    <property type="entry name" value="HAMP"/>
    <property type="match status" value="1"/>
</dbReference>
<evidence type="ECO:0000313" key="6">
    <source>
        <dbReference type="Proteomes" id="UP000198773"/>
    </source>
</evidence>
<feature type="domain" description="GGDEF" evidence="4">
    <location>
        <begin position="263"/>
        <end position="391"/>
    </location>
</feature>
<name>A0A1H4F0Q3_ALKAM</name>
<dbReference type="InterPro" id="IPR001633">
    <property type="entry name" value="EAL_dom"/>
</dbReference>
<dbReference type="SMART" id="SM00052">
    <property type="entry name" value="EAL"/>
    <property type="match status" value="1"/>
</dbReference>
<dbReference type="Pfam" id="PF16448">
    <property type="entry name" value="LapD_MoxY_N"/>
    <property type="match status" value="1"/>
</dbReference>
<dbReference type="SUPFAM" id="SSF55073">
    <property type="entry name" value="Nucleotide cyclase"/>
    <property type="match status" value="1"/>
</dbReference>
<dbReference type="Pfam" id="PF00672">
    <property type="entry name" value="HAMP"/>
    <property type="match status" value="1"/>
</dbReference>
<dbReference type="SUPFAM" id="SSF141868">
    <property type="entry name" value="EAL domain-like"/>
    <property type="match status" value="1"/>
</dbReference>
<evidence type="ECO:0000313" key="5">
    <source>
        <dbReference type="EMBL" id="SEA90759.1"/>
    </source>
</evidence>
<dbReference type="PROSITE" id="PS50883">
    <property type="entry name" value="EAL"/>
    <property type="match status" value="1"/>
</dbReference>
<feature type="domain" description="HAMP" evidence="3">
    <location>
        <begin position="172"/>
        <end position="224"/>
    </location>
</feature>
<gene>
    <name evidence="5" type="ORF">SAMN04488051_108128</name>
</gene>
<keyword evidence="6" id="KW-1185">Reference proteome</keyword>
<dbReference type="Gene3D" id="6.20.270.20">
    <property type="entry name" value="LapD/MoxY periplasmic domain"/>
    <property type="match status" value="1"/>
</dbReference>
<keyword evidence="1" id="KW-0812">Transmembrane</keyword>
<feature type="domain" description="EAL" evidence="2">
    <location>
        <begin position="398"/>
        <end position="646"/>
    </location>
</feature>
<dbReference type="GO" id="GO:0007165">
    <property type="term" value="P:signal transduction"/>
    <property type="evidence" value="ECO:0007669"/>
    <property type="project" value="InterPro"/>
</dbReference>
<dbReference type="SUPFAM" id="SSF158472">
    <property type="entry name" value="HAMP domain-like"/>
    <property type="match status" value="1"/>
</dbReference>
<dbReference type="InterPro" id="IPR032244">
    <property type="entry name" value="LapD_MoxY_N"/>
</dbReference>
<evidence type="ECO:0000259" key="4">
    <source>
        <dbReference type="PROSITE" id="PS50887"/>
    </source>
</evidence>
<dbReference type="Gene3D" id="3.30.70.270">
    <property type="match status" value="1"/>
</dbReference>
<proteinExistence type="predicted"/>
<dbReference type="Gene3D" id="3.20.20.450">
    <property type="entry name" value="EAL domain"/>
    <property type="match status" value="1"/>
</dbReference>
<dbReference type="SMART" id="SM00267">
    <property type="entry name" value="GGDEF"/>
    <property type="match status" value="1"/>
</dbReference>
<dbReference type="AlphaFoldDB" id="A0A1H4F0Q3"/>
<dbReference type="EMBL" id="FNRM01000008">
    <property type="protein sequence ID" value="SEA90759.1"/>
    <property type="molecule type" value="Genomic_DNA"/>
</dbReference>
<dbReference type="CDD" id="cd01948">
    <property type="entry name" value="EAL"/>
    <property type="match status" value="1"/>
</dbReference>
<dbReference type="Proteomes" id="UP000198773">
    <property type="component" value="Unassembled WGS sequence"/>
</dbReference>
<dbReference type="Pfam" id="PF00563">
    <property type="entry name" value="EAL"/>
    <property type="match status" value="1"/>
</dbReference>
<dbReference type="InterPro" id="IPR003660">
    <property type="entry name" value="HAMP_dom"/>
</dbReference>
<evidence type="ECO:0000256" key="1">
    <source>
        <dbReference type="SAM" id="Phobius"/>
    </source>
</evidence>
<dbReference type="STRING" id="152573.SAMN04488051_108128"/>
<dbReference type="GO" id="GO:0016020">
    <property type="term" value="C:membrane"/>
    <property type="evidence" value="ECO:0007669"/>
    <property type="project" value="InterPro"/>
</dbReference>